<dbReference type="Proteomes" id="UP000886501">
    <property type="component" value="Unassembled WGS sequence"/>
</dbReference>
<gene>
    <name evidence="1" type="ORF">BDM02DRAFT_1945243</name>
</gene>
<proteinExistence type="predicted"/>
<accession>A0ACB6ZI10</accession>
<protein>
    <submittedName>
        <fullName evidence="1">Acetyl-CoA synthetase-like protein</fullName>
    </submittedName>
</protein>
<evidence type="ECO:0000313" key="2">
    <source>
        <dbReference type="Proteomes" id="UP000886501"/>
    </source>
</evidence>
<comment type="caution">
    <text evidence="1">The sequence shown here is derived from an EMBL/GenBank/DDBJ whole genome shotgun (WGS) entry which is preliminary data.</text>
</comment>
<keyword evidence="2" id="KW-1185">Reference proteome</keyword>
<reference evidence="1" key="1">
    <citation type="submission" date="2019-10" db="EMBL/GenBank/DDBJ databases">
        <authorList>
            <consortium name="DOE Joint Genome Institute"/>
            <person name="Kuo A."/>
            <person name="Miyauchi S."/>
            <person name="Kiss E."/>
            <person name="Drula E."/>
            <person name="Kohler A."/>
            <person name="Sanchez-Garcia M."/>
            <person name="Andreopoulos B."/>
            <person name="Barry K.W."/>
            <person name="Bonito G."/>
            <person name="Buee M."/>
            <person name="Carver A."/>
            <person name="Chen C."/>
            <person name="Cichocki N."/>
            <person name="Clum A."/>
            <person name="Culley D."/>
            <person name="Crous P.W."/>
            <person name="Fauchery L."/>
            <person name="Girlanda M."/>
            <person name="Hayes R."/>
            <person name="Keri Z."/>
            <person name="Labutti K."/>
            <person name="Lipzen A."/>
            <person name="Lombard V."/>
            <person name="Magnuson J."/>
            <person name="Maillard F."/>
            <person name="Morin E."/>
            <person name="Murat C."/>
            <person name="Nolan M."/>
            <person name="Ohm R."/>
            <person name="Pangilinan J."/>
            <person name="Pereira M."/>
            <person name="Perotto S."/>
            <person name="Peter M."/>
            <person name="Riley R."/>
            <person name="Sitrit Y."/>
            <person name="Stielow B."/>
            <person name="Szollosi G."/>
            <person name="Zifcakova L."/>
            <person name="Stursova M."/>
            <person name="Spatafora J.W."/>
            <person name="Tedersoo L."/>
            <person name="Vaario L.-M."/>
            <person name="Yamada A."/>
            <person name="Yan M."/>
            <person name="Wang P."/>
            <person name="Xu J."/>
            <person name="Bruns T."/>
            <person name="Baldrian P."/>
            <person name="Vilgalys R."/>
            <person name="Henrissat B."/>
            <person name="Grigoriev I.V."/>
            <person name="Hibbett D."/>
            <person name="Nagy L.G."/>
            <person name="Martin F.M."/>
        </authorList>
    </citation>
    <scope>NUCLEOTIDE SEQUENCE</scope>
    <source>
        <strain evidence="1">P2</strain>
    </source>
</reference>
<dbReference type="EMBL" id="MU118001">
    <property type="protein sequence ID" value="KAF9649184.1"/>
    <property type="molecule type" value="Genomic_DNA"/>
</dbReference>
<name>A0ACB6ZI10_THEGA</name>
<sequence>MSQRIPAPPLTQALISTTFVPPPLDLSLTTAEIIDFHRTHSPNHVAYVYEDAPGECKEITYSTWTRAIHRAARYVRNAFQLPEPQIGGVKPIVSMLANSDTITYATTELGIIRAENAAFPVSLRNSASAVAHLIGKTGSKYLIVTPDFMPLTDAAIAILREKGSEVPAIQLMPAFKDLFPDDDSEDFEYLPEPKLKGLDDPVLILHSSGSVAFPKPITFTNRIWVCYSRLPYHGGRDFCGVVFGAHAVSTFHGMGMNVLMFMTGAGITSAVFKPAYPPTIPVPDVVYAGAVATKSDVIFCVPMFVETWAKDPAKVEHFKAIRGLLFAGAPLKKSVGDYIVSQGVNVFQLYGSTEMGTITETLPKEKNKEWEWFKFSPSTKAHFIPDGNGAYELLVESTPTWRTCVENTKIGDAGGYLTGDLLIPHPTLPGYWKVLGRADDQLMHNTGEKTNPVPLEAILNGDPYVKHAVMFGRGRFNPGVIIDPKPEFAFDPEDKEKLAEFRNKIWPTVERMNEYAPQHSRLFKEMILVSSPKKPFDLTAKLTVRRQIVTTEYESEIDALYEAVNEAAQVVKYFPNEWTEQTSLEFARNVVGSVLKVPVKDGDDIFQNTCDSLQATWIRNSVLNALKNTTKLNTREISSNFVYQNPTVSALGKFIYQFTSTGVSQQLDNTIKEMKDMVGRYIKDFPAHKPVGGVKPQGDVILITGTTGAIGSNTLAELYEPPNVTKIFVLARSSSTPISTRQKKALVDRGRDPSIVDSPKVTLLEGDPGLTSFGLSDDVFSELKSTVTHILHIGWRVDFNLSVLSFETNVAGVRNLVDFALESKLPTPPRVVFISTVAVIALTDAPGLVPERPATPESATLNGYSQSKWVSEQVLQLAAEETSLRPVIIRVGQVSGGINGSWNPLEWIPGIVQSAGLTKSLPSMGGKLVSLIPLQACSQALVQALDTKTTSPVLHLHLVNPTPSQWDSIFGYVAEKLDVSLVPFTRWLPRLKEASTTVKNPQEHSALHLLEFYESLGLEGRSEVGGLPSCNTEVSRSVCPVLRELTSAKAEEIQGWLDYWGSLGLLKF</sequence>
<reference evidence="1" key="2">
    <citation type="journal article" date="2020" name="Nat. Commun.">
        <title>Large-scale genome sequencing of mycorrhizal fungi provides insights into the early evolution of symbiotic traits.</title>
        <authorList>
            <person name="Miyauchi S."/>
            <person name="Kiss E."/>
            <person name="Kuo A."/>
            <person name="Drula E."/>
            <person name="Kohler A."/>
            <person name="Sanchez-Garcia M."/>
            <person name="Morin E."/>
            <person name="Andreopoulos B."/>
            <person name="Barry K.W."/>
            <person name="Bonito G."/>
            <person name="Buee M."/>
            <person name="Carver A."/>
            <person name="Chen C."/>
            <person name="Cichocki N."/>
            <person name="Clum A."/>
            <person name="Culley D."/>
            <person name="Crous P.W."/>
            <person name="Fauchery L."/>
            <person name="Girlanda M."/>
            <person name="Hayes R.D."/>
            <person name="Keri Z."/>
            <person name="LaButti K."/>
            <person name="Lipzen A."/>
            <person name="Lombard V."/>
            <person name="Magnuson J."/>
            <person name="Maillard F."/>
            <person name="Murat C."/>
            <person name="Nolan M."/>
            <person name="Ohm R.A."/>
            <person name="Pangilinan J."/>
            <person name="Pereira M.F."/>
            <person name="Perotto S."/>
            <person name="Peter M."/>
            <person name="Pfister S."/>
            <person name="Riley R."/>
            <person name="Sitrit Y."/>
            <person name="Stielow J.B."/>
            <person name="Szollosi G."/>
            <person name="Zifcakova L."/>
            <person name="Stursova M."/>
            <person name="Spatafora J.W."/>
            <person name="Tedersoo L."/>
            <person name="Vaario L.M."/>
            <person name="Yamada A."/>
            <person name="Yan M."/>
            <person name="Wang P."/>
            <person name="Xu J."/>
            <person name="Bruns T."/>
            <person name="Baldrian P."/>
            <person name="Vilgalys R."/>
            <person name="Dunand C."/>
            <person name="Henrissat B."/>
            <person name="Grigoriev I.V."/>
            <person name="Hibbett D."/>
            <person name="Nagy L.G."/>
            <person name="Martin F.M."/>
        </authorList>
    </citation>
    <scope>NUCLEOTIDE SEQUENCE</scope>
    <source>
        <strain evidence="1">P2</strain>
    </source>
</reference>
<organism evidence="1 2">
    <name type="scientific">Thelephora ganbajun</name>
    <name type="common">Ganba fungus</name>
    <dbReference type="NCBI Taxonomy" id="370292"/>
    <lineage>
        <taxon>Eukaryota</taxon>
        <taxon>Fungi</taxon>
        <taxon>Dikarya</taxon>
        <taxon>Basidiomycota</taxon>
        <taxon>Agaricomycotina</taxon>
        <taxon>Agaricomycetes</taxon>
        <taxon>Thelephorales</taxon>
        <taxon>Thelephoraceae</taxon>
        <taxon>Thelephora</taxon>
    </lineage>
</organism>
<evidence type="ECO:0000313" key="1">
    <source>
        <dbReference type="EMBL" id="KAF9649184.1"/>
    </source>
</evidence>